<sequence>RRVYFRLWNAALGGFLAVPDHVEDMKAGRVVVSDPRAGGSCIWYYEDGLLKNQ</sequence>
<evidence type="ECO:0000313" key="1">
    <source>
        <dbReference type="EMBL" id="KAK2106230.1"/>
    </source>
</evidence>
<gene>
    <name evidence="1" type="primary">CRYBG2_2</name>
    <name evidence="1" type="ORF">P7K49_015744</name>
</gene>
<comment type="caution">
    <text evidence="1">The sequence shown here is derived from an EMBL/GenBank/DDBJ whole genome shotgun (WGS) entry which is preliminary data.</text>
</comment>
<dbReference type="Proteomes" id="UP001266305">
    <property type="component" value="Unassembled WGS sequence"/>
</dbReference>
<evidence type="ECO:0000313" key="2">
    <source>
        <dbReference type="Proteomes" id="UP001266305"/>
    </source>
</evidence>
<dbReference type="InterPro" id="IPR050252">
    <property type="entry name" value="Beta/Gamma-Crystallin"/>
</dbReference>
<proteinExistence type="predicted"/>
<organism evidence="1 2">
    <name type="scientific">Saguinus oedipus</name>
    <name type="common">Cotton-top tamarin</name>
    <name type="synonym">Oedipomidas oedipus</name>
    <dbReference type="NCBI Taxonomy" id="9490"/>
    <lineage>
        <taxon>Eukaryota</taxon>
        <taxon>Metazoa</taxon>
        <taxon>Chordata</taxon>
        <taxon>Craniata</taxon>
        <taxon>Vertebrata</taxon>
        <taxon>Euteleostomi</taxon>
        <taxon>Mammalia</taxon>
        <taxon>Eutheria</taxon>
        <taxon>Euarchontoglires</taxon>
        <taxon>Primates</taxon>
        <taxon>Haplorrhini</taxon>
        <taxon>Platyrrhini</taxon>
        <taxon>Cebidae</taxon>
        <taxon>Callitrichinae</taxon>
        <taxon>Saguinus</taxon>
    </lineage>
</organism>
<feature type="non-terminal residue" evidence="1">
    <location>
        <position position="53"/>
    </location>
</feature>
<accession>A0ABQ9VAW9</accession>
<dbReference type="EMBL" id="JASSZA010000007">
    <property type="protein sequence ID" value="KAK2106230.1"/>
    <property type="molecule type" value="Genomic_DNA"/>
</dbReference>
<dbReference type="PANTHER" id="PTHR11818:SF50">
    <property type="entry name" value="BETA_GAMMA CRYSTALLIN DOMAIN-CONTAINING PROTEIN 2"/>
    <property type="match status" value="1"/>
</dbReference>
<keyword evidence="2" id="KW-1185">Reference proteome</keyword>
<protein>
    <submittedName>
        <fullName evidence="1">Beta/gamma crystallin domain-containing protein 2</fullName>
    </submittedName>
</protein>
<dbReference type="PANTHER" id="PTHR11818">
    <property type="entry name" value="BETA/GAMMA CRYSTALLIN"/>
    <property type="match status" value="1"/>
</dbReference>
<feature type="non-terminal residue" evidence="1">
    <location>
        <position position="1"/>
    </location>
</feature>
<reference evidence="1 2" key="1">
    <citation type="submission" date="2023-05" db="EMBL/GenBank/DDBJ databases">
        <title>B98-5 Cell Line De Novo Hybrid Assembly: An Optical Mapping Approach.</title>
        <authorList>
            <person name="Kananen K."/>
            <person name="Auerbach J.A."/>
            <person name="Kautto E."/>
            <person name="Blachly J.S."/>
        </authorList>
    </citation>
    <scope>NUCLEOTIDE SEQUENCE [LARGE SCALE GENOMIC DNA]</scope>
    <source>
        <strain evidence="1">B95-8</strain>
        <tissue evidence="1">Cell line</tissue>
    </source>
</reference>
<name>A0ABQ9VAW9_SAGOE</name>